<evidence type="ECO:0000313" key="2">
    <source>
        <dbReference type="EMBL" id="AFL75067.1"/>
    </source>
</evidence>
<gene>
    <name evidence="2" type="ordered locus">Thivi_3190</name>
</gene>
<sequence length="411" mass="44965">MTVTPVLSAETLEDLIPVHRLTRDQRARLARGGQVASLPAGKKLVATQEHPWLDYLLAGRLCLLKGDQKDIVEAGSMRACHPVFEPGRLRDSAVALGEAELLRLDRQLYETLSGDRPAPGGSLDDLDLSEAESALLMRFYHACKSGSLALPSLPKVARAIQEAMSDPNINSARLARIVQMDPAATGGLIRLANSPVYRGAKPTADLRSAIIRLGMDLTRGAVVGMAMQKVFKTKSPLMKQRMKAVWNRSVHISALSFVIARHCKGINPEEALLAGLLHDVGEIPILDFVSRHYREIDDDELDAAILKLRDMVGELVMSYWGLGPELVEVVRESGHWHRDQGDRPDDCDIVLVARLYRMNQSESRGPVPRYDEVPAYFKLGLGFSETAGKVDVIAEASEELAAVIGMLKGGA</sequence>
<dbReference type="PROSITE" id="PS51833">
    <property type="entry name" value="HDOD"/>
    <property type="match status" value="1"/>
</dbReference>
<name>I3YDJ9_THIV6</name>
<dbReference type="eggNOG" id="COG1639">
    <property type="taxonomic scope" value="Bacteria"/>
</dbReference>
<dbReference type="PANTHER" id="PTHR33525:SF3">
    <property type="entry name" value="RIBONUCLEASE Y"/>
    <property type="match status" value="1"/>
</dbReference>
<dbReference type="CDD" id="cd00077">
    <property type="entry name" value="HDc"/>
    <property type="match status" value="1"/>
</dbReference>
<organism evidence="2 3">
    <name type="scientific">Thiocystis violascens (strain ATCC 17096 / DSM 198 / 6111)</name>
    <name type="common">Chromatium violascens</name>
    <dbReference type="NCBI Taxonomy" id="765911"/>
    <lineage>
        <taxon>Bacteria</taxon>
        <taxon>Pseudomonadati</taxon>
        <taxon>Pseudomonadota</taxon>
        <taxon>Gammaproteobacteria</taxon>
        <taxon>Chromatiales</taxon>
        <taxon>Chromatiaceae</taxon>
        <taxon>Thiocystis</taxon>
    </lineage>
</organism>
<dbReference type="HOGENOM" id="CLU_048246_1_2_6"/>
<protein>
    <submittedName>
        <fullName evidence="2">Putative signal transduction protein</fullName>
    </submittedName>
</protein>
<keyword evidence="3" id="KW-1185">Reference proteome</keyword>
<dbReference type="SUPFAM" id="SSF109604">
    <property type="entry name" value="HD-domain/PDEase-like"/>
    <property type="match status" value="1"/>
</dbReference>
<dbReference type="InterPro" id="IPR003607">
    <property type="entry name" value="HD/PDEase_dom"/>
</dbReference>
<feature type="domain" description="HDOD" evidence="1">
    <location>
        <begin position="150"/>
        <end position="336"/>
    </location>
</feature>
<proteinExistence type="predicted"/>
<dbReference type="OrthoDB" id="598113at2"/>
<dbReference type="Gene3D" id="1.10.3210.10">
    <property type="entry name" value="Hypothetical protein af1432"/>
    <property type="match status" value="1"/>
</dbReference>
<dbReference type="SUPFAM" id="SSF51206">
    <property type="entry name" value="cAMP-binding domain-like"/>
    <property type="match status" value="1"/>
</dbReference>
<dbReference type="InterPro" id="IPR013976">
    <property type="entry name" value="HDOD"/>
</dbReference>
<evidence type="ECO:0000259" key="1">
    <source>
        <dbReference type="PROSITE" id="PS51833"/>
    </source>
</evidence>
<evidence type="ECO:0000313" key="3">
    <source>
        <dbReference type="Proteomes" id="UP000006062"/>
    </source>
</evidence>
<dbReference type="AlphaFoldDB" id="I3YDJ9"/>
<dbReference type="KEGG" id="tvi:Thivi_3190"/>
<dbReference type="PANTHER" id="PTHR33525">
    <property type="match status" value="1"/>
</dbReference>
<dbReference type="RefSeq" id="WP_014779480.1">
    <property type="nucleotide sequence ID" value="NC_018012.1"/>
</dbReference>
<dbReference type="STRING" id="765911.Thivi_3190"/>
<dbReference type="EMBL" id="CP003154">
    <property type="protein sequence ID" value="AFL75067.1"/>
    <property type="molecule type" value="Genomic_DNA"/>
</dbReference>
<dbReference type="InterPro" id="IPR052340">
    <property type="entry name" value="RNase_Y/CdgJ"/>
</dbReference>
<accession>I3YDJ9</accession>
<dbReference type="Pfam" id="PF08668">
    <property type="entry name" value="HDOD"/>
    <property type="match status" value="1"/>
</dbReference>
<dbReference type="Proteomes" id="UP000006062">
    <property type="component" value="Chromosome"/>
</dbReference>
<dbReference type="InterPro" id="IPR018490">
    <property type="entry name" value="cNMP-bd_dom_sf"/>
</dbReference>
<reference evidence="2 3" key="1">
    <citation type="submission" date="2012-06" db="EMBL/GenBank/DDBJ databases">
        <title>Complete sequence of Thiocystis violascens DSM 198.</title>
        <authorList>
            <consortium name="US DOE Joint Genome Institute"/>
            <person name="Lucas S."/>
            <person name="Han J."/>
            <person name="Lapidus A."/>
            <person name="Cheng J.-F."/>
            <person name="Goodwin L."/>
            <person name="Pitluck S."/>
            <person name="Peters L."/>
            <person name="Ovchinnikova G."/>
            <person name="Teshima H."/>
            <person name="Detter J.C."/>
            <person name="Han C."/>
            <person name="Tapia R."/>
            <person name="Land M."/>
            <person name="Hauser L."/>
            <person name="Kyrpides N."/>
            <person name="Ivanova N."/>
            <person name="Pagani I."/>
            <person name="Vogl K."/>
            <person name="Liu Z."/>
            <person name="Frigaard N.-U."/>
            <person name="Bryant D."/>
            <person name="Woyke T."/>
        </authorList>
    </citation>
    <scope>NUCLEOTIDE SEQUENCE [LARGE SCALE GENOMIC DNA]</scope>
    <source>
        <strain evidence="3">ATCC 17096 / DSM 198 / 6111</strain>
    </source>
</reference>